<dbReference type="EMBL" id="QDDL01000004">
    <property type="protein sequence ID" value="PVZ68772.1"/>
    <property type="molecule type" value="Genomic_DNA"/>
</dbReference>
<protein>
    <submittedName>
        <fullName evidence="1">Type VI secretion system contractile sheath small subunit</fullName>
    </submittedName>
</protein>
<dbReference type="PANTHER" id="PTHR35850:SF2">
    <property type="entry name" value="TYPE VI SECRETION SYSTEM CONTRACTILE SHEATH SMALL SUBUNIT"/>
    <property type="match status" value="1"/>
</dbReference>
<dbReference type="RefSeq" id="WP_116687157.1">
    <property type="nucleotide sequence ID" value="NZ_CAWNYD010000004.1"/>
</dbReference>
<dbReference type="InterPro" id="IPR008312">
    <property type="entry name" value="T6SS_TssB1"/>
</dbReference>
<evidence type="ECO:0000313" key="2">
    <source>
        <dbReference type="Proteomes" id="UP000244906"/>
    </source>
</evidence>
<comment type="caution">
    <text evidence="1">The sequence shown here is derived from an EMBL/GenBank/DDBJ whole genome shotgun (WGS) entry which is preliminary data.</text>
</comment>
<organism evidence="1 2">
    <name type="scientific">Pelagibaculum spongiae</name>
    <dbReference type="NCBI Taxonomy" id="2080658"/>
    <lineage>
        <taxon>Bacteria</taxon>
        <taxon>Pseudomonadati</taxon>
        <taxon>Pseudomonadota</taxon>
        <taxon>Gammaproteobacteria</taxon>
        <taxon>Oceanospirillales</taxon>
        <taxon>Pelagibaculum</taxon>
    </lineage>
</organism>
<evidence type="ECO:0000313" key="1">
    <source>
        <dbReference type="EMBL" id="PVZ68772.1"/>
    </source>
</evidence>
<name>A0A2V1GZH3_9GAMM</name>
<accession>A0A2V1GZH3</accession>
<dbReference type="PIRSF" id="PIRSF028301">
    <property type="entry name" value="UCP028301"/>
    <property type="match status" value="1"/>
</dbReference>
<dbReference type="AlphaFoldDB" id="A0A2V1GZH3"/>
<dbReference type="NCBIfam" id="TIGR03358">
    <property type="entry name" value="VI_chp_5"/>
    <property type="match status" value="1"/>
</dbReference>
<sequence length="170" mass="18778">MSQDGSVAPKERVNIKYIATAGEQQSEVELPLKTVVIGDFKGHSEDTPIEDRDAVSVDKNNFESVLQASGLKIETRVENRLSEEENPQELDISLSIQSLSDFSPDAIGRQVPELKKLIKLREALLSLKGPLGNVPAFRSRLQTLLASDQSREQLLNELQLLDPEAAVESE</sequence>
<proteinExistence type="predicted"/>
<dbReference type="PANTHER" id="PTHR35850">
    <property type="entry name" value="CYTOPLASMIC PROTEIN-RELATED"/>
    <property type="match status" value="1"/>
</dbReference>
<keyword evidence="2" id="KW-1185">Reference proteome</keyword>
<reference evidence="1 2" key="1">
    <citation type="submission" date="2018-04" db="EMBL/GenBank/DDBJ databases">
        <title>Thalassorhabdus spongiae gen. nov., sp. nov., isolated from a marine sponge in South-West Iceland.</title>
        <authorList>
            <person name="Knobloch S."/>
            <person name="Daussin A."/>
            <person name="Johannsson R."/>
            <person name="Marteinsson V.T."/>
        </authorList>
    </citation>
    <scope>NUCLEOTIDE SEQUENCE [LARGE SCALE GENOMIC DNA]</scope>
    <source>
        <strain evidence="1 2">Hp12</strain>
    </source>
</reference>
<dbReference type="Proteomes" id="UP000244906">
    <property type="component" value="Unassembled WGS sequence"/>
</dbReference>
<dbReference type="Pfam" id="PF05591">
    <property type="entry name" value="T6SS_VipA"/>
    <property type="match status" value="1"/>
</dbReference>
<dbReference type="OrthoDB" id="9789942at2"/>
<gene>
    <name evidence="1" type="primary">tssB</name>
    <name evidence="1" type="ORF">DC094_10975</name>
</gene>